<dbReference type="EMBL" id="UFWZ01000001">
    <property type="protein sequence ID" value="SUY46682.1"/>
    <property type="molecule type" value="Genomic_DNA"/>
</dbReference>
<sequence length="176" mass="19350">MKNYKIHYKNNLAIFELSKILKNFIDKNTILICVGTDRCIGDSLGPIVGTLLTYKLFPLPVYGSISSPIHALNLIEKVSHIKSLHPTSNILAIDACLGDESSIGEIQFRNSPLYPGKGVGKTLPHIGDTSIIGIVDCNSANNIFVNNTIRLSFILDMATIITESLFNCIYLNELQV</sequence>
<dbReference type="Proteomes" id="UP000254664">
    <property type="component" value="Unassembled WGS sequence"/>
</dbReference>
<dbReference type="Pfam" id="PF06866">
    <property type="entry name" value="DUF1256"/>
    <property type="match status" value="1"/>
</dbReference>
<reference evidence="1 2" key="1">
    <citation type="submission" date="2018-06" db="EMBL/GenBank/DDBJ databases">
        <authorList>
            <consortium name="Pathogen Informatics"/>
            <person name="Doyle S."/>
        </authorList>
    </citation>
    <scope>NUCLEOTIDE SEQUENCE [LARGE SCALE GENOMIC DNA]</scope>
    <source>
        <strain evidence="1 2">NCTC9836</strain>
    </source>
</reference>
<dbReference type="SUPFAM" id="SSF53163">
    <property type="entry name" value="HybD-like"/>
    <property type="match status" value="1"/>
</dbReference>
<name>A0A381J8H8_9CLOT</name>
<dbReference type="InterPro" id="IPR009665">
    <property type="entry name" value="YyaC"/>
</dbReference>
<dbReference type="OrthoDB" id="9815953at2"/>
<evidence type="ECO:0000313" key="2">
    <source>
        <dbReference type="Proteomes" id="UP000254664"/>
    </source>
</evidence>
<dbReference type="NCBIfam" id="TIGR02841">
    <property type="entry name" value="spore_YyaC"/>
    <property type="match status" value="1"/>
</dbReference>
<accession>A0A381J8H8</accession>
<keyword evidence="2" id="KW-1185">Reference proteome</keyword>
<proteinExistence type="predicted"/>
<dbReference type="AlphaFoldDB" id="A0A381J8H8"/>
<protein>
    <submittedName>
        <fullName evidence="1">Putative sporulation protein YyaC</fullName>
    </submittedName>
</protein>
<gene>
    <name evidence="1" type="ORF">NCTC9836_00978</name>
</gene>
<organism evidence="1 2">
    <name type="scientific">Clostridium putrefaciens</name>
    <dbReference type="NCBI Taxonomy" id="99675"/>
    <lineage>
        <taxon>Bacteria</taxon>
        <taxon>Bacillati</taxon>
        <taxon>Bacillota</taxon>
        <taxon>Clostridia</taxon>
        <taxon>Eubacteriales</taxon>
        <taxon>Clostridiaceae</taxon>
        <taxon>Clostridium</taxon>
    </lineage>
</organism>
<dbReference type="InterPro" id="IPR023430">
    <property type="entry name" value="Pept_HybD-like_dom_sf"/>
</dbReference>
<evidence type="ECO:0000313" key="1">
    <source>
        <dbReference type="EMBL" id="SUY46682.1"/>
    </source>
</evidence>